<feature type="compositionally biased region" description="Low complexity" evidence="1">
    <location>
        <begin position="395"/>
        <end position="408"/>
    </location>
</feature>
<evidence type="ECO:0000313" key="4">
    <source>
        <dbReference type="Proteomes" id="UP001610990"/>
    </source>
</evidence>
<keyword evidence="2" id="KW-1133">Transmembrane helix</keyword>
<protein>
    <recommendedName>
        <fullName evidence="5">Glycosyltransferase RgtA/B/C/D-like domain-containing protein</fullName>
    </recommendedName>
</protein>
<keyword evidence="2" id="KW-0472">Membrane</keyword>
<evidence type="ECO:0000313" key="3">
    <source>
        <dbReference type="EMBL" id="MFH8583443.1"/>
    </source>
</evidence>
<keyword evidence="4" id="KW-1185">Reference proteome</keyword>
<feature type="transmembrane region" description="Helical" evidence="2">
    <location>
        <begin position="421"/>
        <end position="444"/>
    </location>
</feature>
<accession>A0ABW7R8D8</accession>
<feature type="transmembrane region" description="Helical" evidence="2">
    <location>
        <begin position="342"/>
        <end position="360"/>
    </location>
</feature>
<evidence type="ECO:0000256" key="1">
    <source>
        <dbReference type="SAM" id="MobiDB-lite"/>
    </source>
</evidence>
<feature type="compositionally biased region" description="Pro residues" evidence="1">
    <location>
        <begin position="573"/>
        <end position="591"/>
    </location>
</feature>
<feature type="region of interest" description="Disordered" evidence="1">
    <location>
        <begin position="561"/>
        <end position="591"/>
    </location>
</feature>
<feature type="transmembrane region" description="Helical" evidence="2">
    <location>
        <begin position="372"/>
        <end position="390"/>
    </location>
</feature>
<proteinExistence type="predicted"/>
<sequence>MTSARIPPAVSASAAVSTRFATSASPVAHAWHALRTLRAPHTLRAVRAPRPARPAGVPWLALIALGYALVQFLVVLPHTHLALGWDESVYVSQSDPRTPAAFFSAPRSRGISYLVAPVTAVSPSVPLLRGALAVASAAALYGAFRGWVPLLGRRTAALAALLFAGLWITGLSGSQVMPNLWVALGAVAAVGWFLRVPDEPRARWWLAGTLACCALLRTPDCGWVTLPLLVTAVCVRRLRPALPALLGGPALGAAQWVAEAYARFGGIAGRLRVSSATEGGMGLHHGFGAGAAAALRSLNGPLLCRPCDHYTLHQPALALWWLALPPLAAAALPAAVRRGRPLAVTAVPLVCAASVAVPYLLLLDYSAPRFLLPAYALLAPPLAALAAGAVRTSRARRSAATPHPAPAARGRRRTGNRCATAAVRIGALTPAGLVIGSVLALHLVSQAAVLSGTSAQAAVVADRYRQAARTLRRLGLHPPCLVVGPHAQPVGYQAGCASADTEGNNRSIAPRALLRRAAHEPTAVLTAGAGPGTGPPAYARNWTAHPLPRTGGWLAYLAPAPAATAPHREPRMAPAPPRPQPPSAPVAPAAP</sequence>
<feature type="transmembrane region" description="Helical" evidence="2">
    <location>
        <begin position="127"/>
        <end position="144"/>
    </location>
</feature>
<reference evidence="3 4" key="1">
    <citation type="submission" date="2024-10" db="EMBL/GenBank/DDBJ databases">
        <title>The Natural Products Discovery Center: Release of the First 8490 Sequenced Strains for Exploring Actinobacteria Biosynthetic Diversity.</title>
        <authorList>
            <person name="Kalkreuter E."/>
            <person name="Kautsar S.A."/>
            <person name="Yang D."/>
            <person name="Bader C.D."/>
            <person name="Teijaro C.N."/>
            <person name="Fluegel L."/>
            <person name="Davis C.M."/>
            <person name="Simpson J.R."/>
            <person name="Lauterbach L."/>
            <person name="Steele A.D."/>
            <person name="Gui C."/>
            <person name="Meng S."/>
            <person name="Li G."/>
            <person name="Viehrig K."/>
            <person name="Ye F."/>
            <person name="Su P."/>
            <person name="Kiefer A.F."/>
            <person name="Nichols A."/>
            <person name="Cepeda A.J."/>
            <person name="Yan W."/>
            <person name="Fan B."/>
            <person name="Jiang Y."/>
            <person name="Adhikari A."/>
            <person name="Zheng C.-J."/>
            <person name="Schuster L."/>
            <person name="Cowan T.M."/>
            <person name="Smanski M.J."/>
            <person name="Chevrette M.G."/>
            <person name="De Carvalho L.P.S."/>
            <person name="Shen B."/>
        </authorList>
    </citation>
    <scope>NUCLEOTIDE SEQUENCE [LARGE SCALE GENOMIC DNA]</scope>
    <source>
        <strain evidence="3 4">NPDC018013</strain>
    </source>
</reference>
<feature type="region of interest" description="Disordered" evidence="1">
    <location>
        <begin position="395"/>
        <end position="415"/>
    </location>
</feature>
<evidence type="ECO:0000256" key="2">
    <source>
        <dbReference type="SAM" id="Phobius"/>
    </source>
</evidence>
<feature type="transmembrane region" description="Helical" evidence="2">
    <location>
        <begin position="156"/>
        <end position="174"/>
    </location>
</feature>
<comment type="caution">
    <text evidence="3">The sequence shown here is derived from an EMBL/GenBank/DDBJ whole genome shotgun (WGS) entry which is preliminary data.</text>
</comment>
<keyword evidence="2" id="KW-0812">Transmembrane</keyword>
<dbReference type="RefSeq" id="WP_397671002.1">
    <property type="nucleotide sequence ID" value="NZ_JBIRGH010000001.1"/>
</dbReference>
<feature type="transmembrane region" description="Helical" evidence="2">
    <location>
        <begin position="57"/>
        <end position="76"/>
    </location>
</feature>
<evidence type="ECO:0008006" key="5">
    <source>
        <dbReference type="Google" id="ProtNLM"/>
    </source>
</evidence>
<dbReference type="Proteomes" id="UP001610990">
    <property type="component" value="Unassembled WGS sequence"/>
</dbReference>
<name>A0ABW7R8D8_9ACTN</name>
<dbReference type="EMBL" id="JBIRGH010000001">
    <property type="protein sequence ID" value="MFH8583443.1"/>
    <property type="molecule type" value="Genomic_DNA"/>
</dbReference>
<gene>
    <name evidence="3" type="ORF">ACH4GP_03470</name>
</gene>
<organism evidence="3 4">
    <name type="scientific">Streptomyces celluloflavus</name>
    <dbReference type="NCBI Taxonomy" id="58344"/>
    <lineage>
        <taxon>Bacteria</taxon>
        <taxon>Bacillati</taxon>
        <taxon>Actinomycetota</taxon>
        <taxon>Actinomycetes</taxon>
        <taxon>Kitasatosporales</taxon>
        <taxon>Streptomycetaceae</taxon>
        <taxon>Streptomyces</taxon>
    </lineage>
</organism>